<dbReference type="AlphaFoldDB" id="A0A7H9AXE0"/>
<dbReference type="OrthoDB" id="7668193at2759"/>
<organism evidence="1 2">
    <name type="scientific">Zygotorulaspora mrakii</name>
    <name type="common">Zygosaccharomyces mrakii</name>
    <dbReference type="NCBI Taxonomy" id="42260"/>
    <lineage>
        <taxon>Eukaryota</taxon>
        <taxon>Fungi</taxon>
        <taxon>Dikarya</taxon>
        <taxon>Ascomycota</taxon>
        <taxon>Saccharomycotina</taxon>
        <taxon>Saccharomycetes</taxon>
        <taxon>Saccharomycetales</taxon>
        <taxon>Saccharomycetaceae</taxon>
        <taxon>Zygotorulaspora</taxon>
    </lineage>
</organism>
<dbReference type="SUPFAM" id="SSF50978">
    <property type="entry name" value="WD40 repeat-like"/>
    <property type="match status" value="1"/>
</dbReference>
<gene>
    <name evidence="1" type="ORF">HG535_0A01900</name>
</gene>
<dbReference type="EMBL" id="CP058604">
    <property type="protein sequence ID" value="QLG70252.1"/>
    <property type="molecule type" value="Genomic_DNA"/>
</dbReference>
<evidence type="ECO:0000313" key="2">
    <source>
        <dbReference type="Proteomes" id="UP000509704"/>
    </source>
</evidence>
<dbReference type="KEGG" id="zmk:HG535_0A01900"/>
<keyword evidence="2" id="KW-1185">Reference proteome</keyword>
<dbReference type="GeneID" id="59233888"/>
<sequence>MDDIRLPSFTLRYHSSDVTALQFIDLRPDRAVPGLLSGDASGQIALWDVIIRRPLMTQAIEGSSEIVSIQVIDDNLIAILSKDHKMRIFRLLKATTSIIRPQQGSPKQSSNYELQECYHIPINTLNFANFLVRKLGDSFYRLICCNTQNSESIDIYTFHLSDLHSLCRIHKGINFYDHVKPLAANFDSSKVNKLGIVMKFAQRDEITYCGFESGYIIGFRLCENSDPKNRNENIHGYVANTIEVVYVSAVHYPNPVLDLYAGKHAVLSSSVDDVIGIHQIDVDFKRQQKDRYLSEMNESVVCREDLVLKGDVSRKVPLSQVGHVIEIEDYLILASWSGNTIVVDSTGMVHMKFLKSKSNVLVNESPQGSLQEDNQLHKKQSSCIKVCSIAGISKCHLAEDLSTILSLGQRRRIKHFTSACWCLIGYADGSIAVQHL</sequence>
<dbReference type="Proteomes" id="UP000509704">
    <property type="component" value="Chromosome 1"/>
</dbReference>
<proteinExistence type="predicted"/>
<dbReference type="Gene3D" id="2.130.10.10">
    <property type="entry name" value="YVTN repeat-like/Quinoprotein amine dehydrogenase"/>
    <property type="match status" value="1"/>
</dbReference>
<protein>
    <recommendedName>
        <fullName evidence="3">ASTRA-associated protein 1</fullName>
    </recommendedName>
</protein>
<evidence type="ECO:0008006" key="3">
    <source>
        <dbReference type="Google" id="ProtNLM"/>
    </source>
</evidence>
<dbReference type="RefSeq" id="XP_037141980.1">
    <property type="nucleotide sequence ID" value="XM_037286085.1"/>
</dbReference>
<dbReference type="InterPro" id="IPR015943">
    <property type="entry name" value="WD40/YVTN_repeat-like_dom_sf"/>
</dbReference>
<reference evidence="1 2" key="1">
    <citation type="submission" date="2020-07" db="EMBL/GenBank/DDBJ databases">
        <title>The yeast mating-type switching endonuclease HO is a domesticated member of an unorthodox homing genetic element family.</title>
        <authorList>
            <person name="Coughlan A.Y."/>
            <person name="Lombardi L."/>
            <person name="Braun-Galleani S."/>
            <person name="Martos A.R."/>
            <person name="Galeote V."/>
            <person name="Bigey F."/>
            <person name="Dequin S."/>
            <person name="Byrne K.P."/>
            <person name="Wolfe K.H."/>
        </authorList>
    </citation>
    <scope>NUCLEOTIDE SEQUENCE [LARGE SCALE GENOMIC DNA]</scope>
    <source>
        <strain evidence="1 2">NRRL Y-6702</strain>
    </source>
</reference>
<accession>A0A7H9AXE0</accession>
<name>A0A7H9AXE0_ZYGMR</name>
<evidence type="ECO:0000313" key="1">
    <source>
        <dbReference type="EMBL" id="QLG70252.1"/>
    </source>
</evidence>
<dbReference type="InterPro" id="IPR036322">
    <property type="entry name" value="WD40_repeat_dom_sf"/>
</dbReference>